<sequence>MDLFDEMAPHLDPNFIATIRKLFWQKRKLEKPRHEFYMIFIVLVTMSRKRKLQVTAKYYKN</sequence>
<proteinExistence type="predicted"/>
<dbReference type="Proteomes" id="UP001291623">
    <property type="component" value="Unassembled WGS sequence"/>
</dbReference>
<accession>A0AAE1UY27</accession>
<gene>
    <name evidence="1" type="ORF">RND71_034091</name>
</gene>
<protein>
    <submittedName>
        <fullName evidence="1">Uncharacterized protein</fullName>
    </submittedName>
</protein>
<reference evidence="1" key="1">
    <citation type="submission" date="2023-12" db="EMBL/GenBank/DDBJ databases">
        <title>Genome assembly of Anisodus tanguticus.</title>
        <authorList>
            <person name="Wang Y.-J."/>
        </authorList>
    </citation>
    <scope>NUCLEOTIDE SEQUENCE</scope>
    <source>
        <strain evidence="1">KB-2021</strain>
        <tissue evidence="1">Leaf</tissue>
    </source>
</reference>
<name>A0AAE1UY27_9SOLA</name>
<comment type="caution">
    <text evidence="1">The sequence shown here is derived from an EMBL/GenBank/DDBJ whole genome shotgun (WGS) entry which is preliminary data.</text>
</comment>
<dbReference type="AlphaFoldDB" id="A0AAE1UY27"/>
<evidence type="ECO:0000313" key="1">
    <source>
        <dbReference type="EMBL" id="KAK4347752.1"/>
    </source>
</evidence>
<organism evidence="1 2">
    <name type="scientific">Anisodus tanguticus</name>
    <dbReference type="NCBI Taxonomy" id="243964"/>
    <lineage>
        <taxon>Eukaryota</taxon>
        <taxon>Viridiplantae</taxon>
        <taxon>Streptophyta</taxon>
        <taxon>Embryophyta</taxon>
        <taxon>Tracheophyta</taxon>
        <taxon>Spermatophyta</taxon>
        <taxon>Magnoliopsida</taxon>
        <taxon>eudicotyledons</taxon>
        <taxon>Gunneridae</taxon>
        <taxon>Pentapetalae</taxon>
        <taxon>asterids</taxon>
        <taxon>lamiids</taxon>
        <taxon>Solanales</taxon>
        <taxon>Solanaceae</taxon>
        <taxon>Solanoideae</taxon>
        <taxon>Hyoscyameae</taxon>
        <taxon>Anisodus</taxon>
    </lineage>
</organism>
<dbReference type="EMBL" id="JAVYJV010000018">
    <property type="protein sequence ID" value="KAK4347752.1"/>
    <property type="molecule type" value="Genomic_DNA"/>
</dbReference>
<keyword evidence="2" id="KW-1185">Reference proteome</keyword>
<evidence type="ECO:0000313" key="2">
    <source>
        <dbReference type="Proteomes" id="UP001291623"/>
    </source>
</evidence>